<evidence type="ECO:0000313" key="4">
    <source>
        <dbReference type="Proteomes" id="UP000320390"/>
    </source>
</evidence>
<dbReference type="InterPro" id="IPR009677">
    <property type="entry name" value="DUF1266"/>
</dbReference>
<feature type="domain" description="DUF1266" evidence="2">
    <location>
        <begin position="93"/>
        <end position="271"/>
    </location>
</feature>
<dbReference type="OrthoDB" id="787383at2"/>
<protein>
    <recommendedName>
        <fullName evidence="2">DUF1266 domain-containing protein</fullName>
    </recommendedName>
</protein>
<sequence>MTLFALLGLPWFGWTFGLSLVGLLWWSISITSRRDGAARGGAVIPKMFPTAASKARDEDVRDLSIGAVLSAMWGFPVDTLATGAHAAEMQGVLAESWDVKTGADSKTTLRWLLDVGHRDAFDVVLRFVGPDPSKASVEQLEEELGGNAAARLEEPLGNFIETHDELKRRGYIESPSDLDRGTSAWDYSRAVTVARFCHTAGYLTEEEAWGFIREAGERARSEFGSWAEFHKSYVIGRAVWNGMSQLDNPNLRSVIDAVSDAHDSPWKKVSWS</sequence>
<keyword evidence="4" id="KW-1185">Reference proteome</keyword>
<evidence type="ECO:0000313" key="3">
    <source>
        <dbReference type="EMBL" id="QDV05073.1"/>
    </source>
</evidence>
<reference evidence="3 4" key="1">
    <citation type="submission" date="2019-02" db="EMBL/GenBank/DDBJ databases">
        <title>Deep-cultivation of Planctomycetes and their phenomic and genomic characterization uncovers novel biology.</title>
        <authorList>
            <person name="Wiegand S."/>
            <person name="Jogler M."/>
            <person name="Boedeker C."/>
            <person name="Pinto D."/>
            <person name="Vollmers J."/>
            <person name="Rivas-Marin E."/>
            <person name="Kohn T."/>
            <person name="Peeters S.H."/>
            <person name="Heuer A."/>
            <person name="Rast P."/>
            <person name="Oberbeckmann S."/>
            <person name="Bunk B."/>
            <person name="Jeske O."/>
            <person name="Meyerdierks A."/>
            <person name="Storesund J.E."/>
            <person name="Kallscheuer N."/>
            <person name="Luecker S."/>
            <person name="Lage O.M."/>
            <person name="Pohl T."/>
            <person name="Merkel B.J."/>
            <person name="Hornburger P."/>
            <person name="Mueller R.-W."/>
            <person name="Bruemmer F."/>
            <person name="Labrenz M."/>
            <person name="Spormann A.M."/>
            <person name="Op den Camp H."/>
            <person name="Overmann J."/>
            <person name="Amann R."/>
            <person name="Jetten M.S.M."/>
            <person name="Mascher T."/>
            <person name="Medema M.H."/>
            <person name="Devos D.P."/>
            <person name="Kaster A.-K."/>
            <person name="Ovreas L."/>
            <person name="Rohde M."/>
            <person name="Galperin M.Y."/>
            <person name="Jogler C."/>
        </authorList>
    </citation>
    <scope>NUCLEOTIDE SEQUENCE [LARGE SCALE GENOMIC DNA]</scope>
    <source>
        <strain evidence="3 4">Poly30</strain>
    </source>
</reference>
<evidence type="ECO:0000259" key="2">
    <source>
        <dbReference type="Pfam" id="PF06889"/>
    </source>
</evidence>
<dbReference type="RefSeq" id="WP_145194496.1">
    <property type="nucleotide sequence ID" value="NZ_CP036434.1"/>
</dbReference>
<accession>A0A518ELV8</accession>
<proteinExistence type="predicted"/>
<feature type="transmembrane region" description="Helical" evidence="1">
    <location>
        <begin position="6"/>
        <end position="26"/>
    </location>
</feature>
<dbReference type="EMBL" id="CP036434">
    <property type="protein sequence ID" value="QDV05073.1"/>
    <property type="molecule type" value="Genomic_DNA"/>
</dbReference>
<keyword evidence="1" id="KW-0472">Membrane</keyword>
<keyword evidence="1" id="KW-1133">Transmembrane helix</keyword>
<name>A0A518ELV8_9BACT</name>
<dbReference type="Proteomes" id="UP000320390">
    <property type="component" value="Chromosome"/>
</dbReference>
<dbReference type="AlphaFoldDB" id="A0A518ELV8"/>
<dbReference type="Pfam" id="PF06889">
    <property type="entry name" value="DUF1266"/>
    <property type="match status" value="1"/>
</dbReference>
<evidence type="ECO:0000256" key="1">
    <source>
        <dbReference type="SAM" id="Phobius"/>
    </source>
</evidence>
<keyword evidence="1" id="KW-0812">Transmembrane</keyword>
<organism evidence="3 4">
    <name type="scientific">Saltatorellus ferox</name>
    <dbReference type="NCBI Taxonomy" id="2528018"/>
    <lineage>
        <taxon>Bacteria</taxon>
        <taxon>Pseudomonadati</taxon>
        <taxon>Planctomycetota</taxon>
        <taxon>Planctomycetia</taxon>
        <taxon>Planctomycetia incertae sedis</taxon>
        <taxon>Saltatorellus</taxon>
    </lineage>
</organism>
<gene>
    <name evidence="3" type="ORF">Poly30_05680</name>
</gene>